<evidence type="ECO:0008006" key="3">
    <source>
        <dbReference type="Google" id="ProtNLM"/>
    </source>
</evidence>
<evidence type="ECO:0000313" key="2">
    <source>
        <dbReference type="Proteomes" id="UP000807342"/>
    </source>
</evidence>
<accession>A0A9P5WZN9</accession>
<dbReference type="OrthoDB" id="3034156at2759"/>
<dbReference type="EMBL" id="MU152265">
    <property type="protein sequence ID" value="KAF9440786.1"/>
    <property type="molecule type" value="Genomic_DNA"/>
</dbReference>
<comment type="caution">
    <text evidence="1">The sequence shown here is derived from an EMBL/GenBank/DDBJ whole genome shotgun (WGS) entry which is preliminary data.</text>
</comment>
<keyword evidence="2" id="KW-1185">Reference proteome</keyword>
<organism evidence="1 2">
    <name type="scientific">Macrolepiota fuliginosa MF-IS2</name>
    <dbReference type="NCBI Taxonomy" id="1400762"/>
    <lineage>
        <taxon>Eukaryota</taxon>
        <taxon>Fungi</taxon>
        <taxon>Dikarya</taxon>
        <taxon>Basidiomycota</taxon>
        <taxon>Agaricomycotina</taxon>
        <taxon>Agaricomycetes</taxon>
        <taxon>Agaricomycetidae</taxon>
        <taxon>Agaricales</taxon>
        <taxon>Agaricineae</taxon>
        <taxon>Agaricaceae</taxon>
        <taxon>Macrolepiota</taxon>
    </lineage>
</organism>
<reference evidence="1" key="1">
    <citation type="submission" date="2020-11" db="EMBL/GenBank/DDBJ databases">
        <authorList>
            <consortium name="DOE Joint Genome Institute"/>
            <person name="Ahrendt S."/>
            <person name="Riley R."/>
            <person name="Andreopoulos W."/>
            <person name="Labutti K."/>
            <person name="Pangilinan J."/>
            <person name="Ruiz-Duenas F.J."/>
            <person name="Barrasa J.M."/>
            <person name="Sanchez-Garcia M."/>
            <person name="Camarero S."/>
            <person name="Miyauchi S."/>
            <person name="Serrano A."/>
            <person name="Linde D."/>
            <person name="Babiker R."/>
            <person name="Drula E."/>
            <person name="Ayuso-Fernandez I."/>
            <person name="Pacheco R."/>
            <person name="Padilla G."/>
            <person name="Ferreira P."/>
            <person name="Barriuso J."/>
            <person name="Kellner H."/>
            <person name="Castanera R."/>
            <person name="Alfaro M."/>
            <person name="Ramirez L."/>
            <person name="Pisabarro A.G."/>
            <person name="Kuo A."/>
            <person name="Tritt A."/>
            <person name="Lipzen A."/>
            <person name="He G."/>
            <person name="Yan M."/>
            <person name="Ng V."/>
            <person name="Cullen D."/>
            <person name="Martin F."/>
            <person name="Rosso M.-N."/>
            <person name="Henrissat B."/>
            <person name="Hibbett D."/>
            <person name="Martinez A.T."/>
            <person name="Grigoriev I.V."/>
        </authorList>
    </citation>
    <scope>NUCLEOTIDE SEQUENCE</scope>
    <source>
        <strain evidence="1">MF-IS2</strain>
    </source>
</reference>
<sequence>MVYTSPSKVSHVVKLHSLGFSHENIGARTSIHCTTVACILKRFEKNPNPYFVRPKSGCPQKLDEMLAKMEVSNATELAKTAFNDVSHQTVACALKKHGLICCQLLWALQHKDWTVDDWKKVIFQMS</sequence>
<protein>
    <recommendedName>
        <fullName evidence="3">Transposase</fullName>
    </recommendedName>
</protein>
<gene>
    <name evidence="1" type="ORF">P691DRAFT_686458</name>
</gene>
<dbReference type="Proteomes" id="UP000807342">
    <property type="component" value="Unassembled WGS sequence"/>
</dbReference>
<evidence type="ECO:0000313" key="1">
    <source>
        <dbReference type="EMBL" id="KAF9440786.1"/>
    </source>
</evidence>
<proteinExistence type="predicted"/>
<dbReference type="AlphaFoldDB" id="A0A9P5WZN9"/>
<name>A0A9P5WZN9_9AGAR</name>